<feature type="compositionally biased region" description="Polar residues" evidence="1">
    <location>
        <begin position="11"/>
        <end position="27"/>
    </location>
</feature>
<feature type="region of interest" description="Disordered" evidence="1">
    <location>
        <begin position="249"/>
        <end position="325"/>
    </location>
</feature>
<feature type="region of interest" description="Disordered" evidence="1">
    <location>
        <begin position="706"/>
        <end position="752"/>
    </location>
</feature>
<name>A0AAV9N337_9EURO</name>
<feature type="compositionally biased region" description="Basic residues" evidence="1">
    <location>
        <begin position="670"/>
        <end position="688"/>
    </location>
</feature>
<evidence type="ECO:0000313" key="3">
    <source>
        <dbReference type="Proteomes" id="UP001358417"/>
    </source>
</evidence>
<dbReference type="Proteomes" id="UP001358417">
    <property type="component" value="Unassembled WGS sequence"/>
</dbReference>
<dbReference type="AlphaFoldDB" id="A0AAV9N337"/>
<feature type="compositionally biased region" description="Gly residues" evidence="1">
    <location>
        <begin position="728"/>
        <end position="738"/>
    </location>
</feature>
<organism evidence="2 3">
    <name type="scientific">Exophiala bonariae</name>
    <dbReference type="NCBI Taxonomy" id="1690606"/>
    <lineage>
        <taxon>Eukaryota</taxon>
        <taxon>Fungi</taxon>
        <taxon>Dikarya</taxon>
        <taxon>Ascomycota</taxon>
        <taxon>Pezizomycotina</taxon>
        <taxon>Eurotiomycetes</taxon>
        <taxon>Chaetothyriomycetidae</taxon>
        <taxon>Chaetothyriales</taxon>
        <taxon>Herpotrichiellaceae</taxon>
        <taxon>Exophiala</taxon>
    </lineage>
</organism>
<feature type="compositionally biased region" description="Polar residues" evidence="1">
    <location>
        <begin position="630"/>
        <end position="659"/>
    </location>
</feature>
<evidence type="ECO:0000256" key="1">
    <source>
        <dbReference type="SAM" id="MobiDB-lite"/>
    </source>
</evidence>
<reference evidence="2 3" key="1">
    <citation type="submission" date="2023-08" db="EMBL/GenBank/DDBJ databases">
        <title>Black Yeasts Isolated from many extreme environments.</title>
        <authorList>
            <person name="Coleine C."/>
            <person name="Stajich J.E."/>
            <person name="Selbmann L."/>
        </authorList>
    </citation>
    <scope>NUCLEOTIDE SEQUENCE [LARGE SCALE GENOMIC DNA]</scope>
    <source>
        <strain evidence="2 3">CCFEE 5792</strain>
    </source>
</reference>
<keyword evidence="3" id="KW-1185">Reference proteome</keyword>
<feature type="region of interest" description="Disordered" evidence="1">
    <location>
        <begin position="62"/>
        <end position="100"/>
    </location>
</feature>
<evidence type="ECO:0000313" key="2">
    <source>
        <dbReference type="EMBL" id="KAK5048042.1"/>
    </source>
</evidence>
<dbReference type="RefSeq" id="XP_064703548.1">
    <property type="nucleotide sequence ID" value="XM_064849793.1"/>
</dbReference>
<dbReference type="GeneID" id="89974404"/>
<feature type="compositionally biased region" description="Basic and acidic residues" evidence="1">
    <location>
        <begin position="503"/>
        <end position="524"/>
    </location>
</feature>
<feature type="compositionally biased region" description="Basic and acidic residues" evidence="1">
    <location>
        <begin position="455"/>
        <end position="467"/>
    </location>
</feature>
<feature type="compositionally biased region" description="Polar residues" evidence="1">
    <location>
        <begin position="257"/>
        <end position="268"/>
    </location>
</feature>
<gene>
    <name evidence="2" type="ORF">LTR84_006232</name>
</gene>
<protein>
    <submittedName>
        <fullName evidence="2">Uncharacterized protein</fullName>
    </submittedName>
</protein>
<feature type="compositionally biased region" description="Basic and acidic residues" evidence="1">
    <location>
        <begin position="1"/>
        <end position="10"/>
    </location>
</feature>
<sequence length="767" mass="85904">MEFRFPKISHEQSNPVSSLGRKNSSPWRSIFNRRKHSVDTTQALDMRPYLISVPLEQRPMLSFKERNDLPQGQQRTPSRASSRASWSPFGKKDRTEDDSVGLTAREVYHQRRVKNPKVAQSYPSRSRSLATHGMRPQISAPVYQPWDTWAETSDLVTLMETQSLVGPEDASEAVFTLTRHPDPEAMITVQYSPRTNSSGAAETLDDVHSNITDVQDLAELDADKRNPIFDRIHADGWNQIIPKQWVDDEFSDEEGKTSASQSVYSQDTKGSDIARQPSAHTSPRQGWQLGQSPKATSQSVETSKPRFVFEDDGDEPERTKKNSRWHQDQIWWQKQTDALELSSTPYHQNQECPSDRLPCYIETVSQIKQADESPASRPKGLRHSDGIQRENLTTRAGRLRTITSPAQLIQLPSPSPKSPTRKTVDEFYNLSDSELLTPLPLRPRRGISDVVQSHRIHDDEQHQRDPRQPGAEYPPVGSRNQFASTTATSDPLAQGEASSSSDRSWETIRFESEEDEGQKRKPYTDAESEPYGAVTSTVDRHDLCSSHGGTRLKPNPDSNESKLAREVDEILNLYLTGGDSTSHLSTWRKKPNEPWSTPDYAEELVATPPRYSDTHNPPTSIIKPPSLSFDSSTHVPYPTTNPSVQTTTPNRPARSSTEPLATYSHDYRATPRHGHARASKPSHHQYRHGYRGDTLATLTLRQHARFAGDHPQSPGSRRCNGYEKTSGSGSGSGGGSGSGSVRERRRTSNPGVTLPVTVIDEFGNTWI</sequence>
<feature type="region of interest" description="Disordered" evidence="1">
    <location>
        <begin position="630"/>
        <end position="688"/>
    </location>
</feature>
<feature type="region of interest" description="Disordered" evidence="1">
    <location>
        <begin position="454"/>
        <end position="560"/>
    </location>
</feature>
<feature type="compositionally biased region" description="Low complexity" evidence="1">
    <location>
        <begin position="77"/>
        <end position="88"/>
    </location>
</feature>
<feature type="compositionally biased region" description="Polar residues" evidence="1">
    <location>
        <begin position="478"/>
        <end position="502"/>
    </location>
</feature>
<feature type="region of interest" description="Disordered" evidence="1">
    <location>
        <begin position="1"/>
        <end position="38"/>
    </location>
</feature>
<proteinExistence type="predicted"/>
<accession>A0AAV9N337</accession>
<feature type="region of interest" description="Disordered" evidence="1">
    <location>
        <begin position="368"/>
        <end position="423"/>
    </location>
</feature>
<dbReference type="EMBL" id="JAVRRD010000023">
    <property type="protein sequence ID" value="KAK5048042.1"/>
    <property type="molecule type" value="Genomic_DNA"/>
</dbReference>
<feature type="compositionally biased region" description="Polar residues" evidence="1">
    <location>
        <begin position="278"/>
        <end position="302"/>
    </location>
</feature>
<comment type="caution">
    <text evidence="2">The sequence shown here is derived from an EMBL/GenBank/DDBJ whole genome shotgun (WGS) entry which is preliminary data.</text>
</comment>